<feature type="domain" description="SMP-30/Gluconolactonase/LRE-like region" evidence="4">
    <location>
        <begin position="11"/>
        <end position="252"/>
    </location>
</feature>
<feature type="binding site" evidence="3">
    <location>
        <position position="144"/>
    </location>
    <ligand>
        <name>a divalent metal cation</name>
        <dbReference type="ChEBI" id="CHEBI:60240"/>
    </ligand>
</feature>
<dbReference type="PANTHER" id="PTHR10907:SF47">
    <property type="entry name" value="REGUCALCIN"/>
    <property type="match status" value="1"/>
</dbReference>
<feature type="binding site" evidence="3">
    <location>
        <position position="98"/>
    </location>
    <ligand>
        <name>substrate</name>
    </ligand>
</feature>
<dbReference type="Proteomes" id="UP000597507">
    <property type="component" value="Unassembled WGS sequence"/>
</dbReference>
<dbReference type="PRINTS" id="PR01790">
    <property type="entry name" value="SMP30FAMILY"/>
</dbReference>
<dbReference type="GO" id="GO:0005509">
    <property type="term" value="F:calcium ion binding"/>
    <property type="evidence" value="ECO:0007669"/>
    <property type="project" value="TreeGrafter"/>
</dbReference>
<feature type="active site" description="Proton donor/acceptor" evidence="2">
    <location>
        <position position="194"/>
    </location>
</feature>
<comment type="cofactor">
    <cofactor evidence="3">
        <name>Zn(2+)</name>
        <dbReference type="ChEBI" id="CHEBI:29105"/>
    </cofactor>
    <text evidence="3">Binds 1 divalent metal cation per subunit.</text>
</comment>
<evidence type="ECO:0000256" key="1">
    <source>
        <dbReference type="ARBA" id="ARBA00008853"/>
    </source>
</evidence>
<evidence type="ECO:0000313" key="5">
    <source>
        <dbReference type="EMBL" id="GGG27460.1"/>
    </source>
</evidence>
<feature type="binding site" evidence="3">
    <location>
        <position position="13"/>
    </location>
    <ligand>
        <name>a divalent metal cation</name>
        <dbReference type="ChEBI" id="CHEBI:60240"/>
    </ligand>
</feature>
<evidence type="ECO:0000313" key="6">
    <source>
        <dbReference type="Proteomes" id="UP000597507"/>
    </source>
</evidence>
<comment type="similarity">
    <text evidence="1">Belongs to the SMP-30/CGR1 family.</text>
</comment>
<comment type="caution">
    <text evidence="5">The sequence shown here is derived from an EMBL/GenBank/DDBJ whole genome shotgun (WGS) entry which is preliminary data.</text>
</comment>
<dbReference type="SUPFAM" id="SSF63829">
    <property type="entry name" value="Calcium-dependent phosphotriesterase"/>
    <property type="match status" value="1"/>
</dbReference>
<feature type="binding site" evidence="3">
    <location>
        <position position="96"/>
    </location>
    <ligand>
        <name>substrate</name>
    </ligand>
</feature>
<dbReference type="AlphaFoldDB" id="A0A8J2Z9X8"/>
<dbReference type="RefSeq" id="WP_188899311.1">
    <property type="nucleotide sequence ID" value="NZ_BMKS01000003.1"/>
</dbReference>
<dbReference type="GO" id="GO:0004341">
    <property type="term" value="F:gluconolactonase activity"/>
    <property type="evidence" value="ECO:0007669"/>
    <property type="project" value="TreeGrafter"/>
</dbReference>
<evidence type="ECO:0000256" key="2">
    <source>
        <dbReference type="PIRSR" id="PIRSR605511-1"/>
    </source>
</evidence>
<keyword evidence="6" id="KW-1185">Reference proteome</keyword>
<name>A0A8J2Z9X8_9PROT</name>
<organism evidence="5 6">
    <name type="scientific">Caldovatus sediminis</name>
    <dbReference type="NCBI Taxonomy" id="2041189"/>
    <lineage>
        <taxon>Bacteria</taxon>
        <taxon>Pseudomonadati</taxon>
        <taxon>Pseudomonadota</taxon>
        <taxon>Alphaproteobacteria</taxon>
        <taxon>Acetobacterales</taxon>
        <taxon>Roseomonadaceae</taxon>
        <taxon>Caldovatus</taxon>
    </lineage>
</organism>
<reference evidence="5 6" key="1">
    <citation type="journal article" date="2014" name="Int. J. Syst. Evol. Microbiol.">
        <title>Complete genome sequence of Corynebacterium casei LMG S-19264T (=DSM 44701T), isolated from a smear-ripened cheese.</title>
        <authorList>
            <consortium name="US DOE Joint Genome Institute (JGI-PGF)"/>
            <person name="Walter F."/>
            <person name="Albersmeier A."/>
            <person name="Kalinowski J."/>
            <person name="Ruckert C."/>
        </authorList>
    </citation>
    <scope>NUCLEOTIDE SEQUENCE [LARGE SCALE GENOMIC DNA]</scope>
    <source>
        <strain evidence="5 6">CGMCC 1.16330</strain>
    </source>
</reference>
<dbReference type="PANTHER" id="PTHR10907">
    <property type="entry name" value="REGUCALCIN"/>
    <property type="match status" value="1"/>
</dbReference>
<dbReference type="InterPro" id="IPR013658">
    <property type="entry name" value="SGL"/>
</dbReference>
<dbReference type="EMBL" id="BMKS01000003">
    <property type="protein sequence ID" value="GGG27460.1"/>
    <property type="molecule type" value="Genomic_DNA"/>
</dbReference>
<dbReference type="GO" id="GO:0019853">
    <property type="term" value="P:L-ascorbic acid biosynthetic process"/>
    <property type="evidence" value="ECO:0007669"/>
    <property type="project" value="TreeGrafter"/>
</dbReference>
<keyword evidence="3" id="KW-0862">Zinc</keyword>
<dbReference type="InterPro" id="IPR005511">
    <property type="entry name" value="SMP-30"/>
</dbReference>
<dbReference type="Gene3D" id="2.120.10.30">
    <property type="entry name" value="TolB, C-terminal domain"/>
    <property type="match status" value="1"/>
</dbReference>
<protein>
    <submittedName>
        <fullName evidence="5">Calcium-binding protein</fullName>
    </submittedName>
</protein>
<evidence type="ECO:0000256" key="3">
    <source>
        <dbReference type="PIRSR" id="PIRSR605511-2"/>
    </source>
</evidence>
<dbReference type="InterPro" id="IPR011042">
    <property type="entry name" value="6-blade_b-propeller_TolB-like"/>
</dbReference>
<keyword evidence="3" id="KW-0479">Metal-binding</keyword>
<evidence type="ECO:0000259" key="4">
    <source>
        <dbReference type="Pfam" id="PF08450"/>
    </source>
</evidence>
<sequence>MRAFPAPRAELGEAPVWDAERGALLSVDVLGRRMFRHDVAGRLTGDWALPRIPGSFALRRGGGMLMAWRNGLALGEPEAGRFVDLPAGPLDFARERFNDGRCDRRGRFWVGTMDRALREPVGALYRVDPDLSVHRVLGGVTLSNGIAWSPDDRVMYHCDTAAAVVRACDFDLAAGVASNPRVLVCFAEGDGRPDGCAVDAEGCLWVAVVEAGVVARFDPSGRRLRELRLPVSRPTSLCFGGEGLRTMFVTSMRHGMTAEALAREPLAGSVFALEAGVSGLPETRFAG</sequence>
<dbReference type="Pfam" id="PF08450">
    <property type="entry name" value="SGL"/>
    <property type="match status" value="1"/>
</dbReference>
<proteinExistence type="inferred from homology"/>
<accession>A0A8J2Z9X8</accession>
<gene>
    <name evidence="5" type="ORF">GCM10010964_14250</name>
</gene>
<feature type="binding site" evidence="3">
    <location>
        <position position="194"/>
    </location>
    <ligand>
        <name>a divalent metal cation</name>
        <dbReference type="ChEBI" id="CHEBI:60240"/>
    </ligand>
</feature>